<dbReference type="SUPFAM" id="SSF161098">
    <property type="entry name" value="MetI-like"/>
    <property type="match status" value="1"/>
</dbReference>
<dbReference type="AlphaFoldDB" id="A0A1G9QXD1"/>
<proteinExistence type="inferred from homology"/>
<gene>
    <name evidence="9" type="ORF">SAMN04488502_102316</name>
</gene>
<keyword evidence="6 7" id="KW-0472">Membrane</keyword>
<feature type="domain" description="ABC transmembrane type-1" evidence="8">
    <location>
        <begin position="114"/>
        <end position="314"/>
    </location>
</feature>
<evidence type="ECO:0000256" key="3">
    <source>
        <dbReference type="ARBA" id="ARBA00022475"/>
    </source>
</evidence>
<protein>
    <submittedName>
        <fullName evidence="9">Peptide/nickel transport system permease protein</fullName>
    </submittedName>
</protein>
<dbReference type="Pfam" id="PF00528">
    <property type="entry name" value="BPD_transp_1"/>
    <property type="match status" value="1"/>
</dbReference>
<dbReference type="Pfam" id="PF19300">
    <property type="entry name" value="BPD_transp_1_N"/>
    <property type="match status" value="1"/>
</dbReference>
<organism evidence="9 10">
    <name type="scientific">Dendrosporobacter quercicolus</name>
    <dbReference type="NCBI Taxonomy" id="146817"/>
    <lineage>
        <taxon>Bacteria</taxon>
        <taxon>Bacillati</taxon>
        <taxon>Bacillota</taxon>
        <taxon>Negativicutes</taxon>
        <taxon>Selenomonadales</taxon>
        <taxon>Sporomusaceae</taxon>
        <taxon>Dendrosporobacter</taxon>
    </lineage>
</organism>
<dbReference type="Proteomes" id="UP000214880">
    <property type="component" value="Unassembled WGS sequence"/>
</dbReference>
<keyword evidence="3" id="KW-1003">Cell membrane</keyword>
<feature type="transmembrane region" description="Helical" evidence="7">
    <location>
        <begin position="246"/>
        <end position="271"/>
    </location>
</feature>
<dbReference type="EMBL" id="FNHB01000002">
    <property type="protein sequence ID" value="SDM14885.1"/>
    <property type="molecule type" value="Genomic_DNA"/>
</dbReference>
<keyword evidence="4 7" id="KW-0812">Transmembrane</keyword>
<dbReference type="GO" id="GO:0005886">
    <property type="term" value="C:plasma membrane"/>
    <property type="evidence" value="ECO:0007669"/>
    <property type="project" value="UniProtKB-SubCell"/>
</dbReference>
<accession>A0A1G9QXD1</accession>
<name>A0A1G9QXD1_9FIRM</name>
<feature type="transmembrane region" description="Helical" evidence="7">
    <location>
        <begin position="180"/>
        <end position="203"/>
    </location>
</feature>
<dbReference type="OrthoDB" id="9773221at2"/>
<evidence type="ECO:0000256" key="2">
    <source>
        <dbReference type="ARBA" id="ARBA00022448"/>
    </source>
</evidence>
<dbReference type="RefSeq" id="WP_092070803.1">
    <property type="nucleotide sequence ID" value="NZ_FNHB01000002.1"/>
</dbReference>
<evidence type="ECO:0000256" key="7">
    <source>
        <dbReference type="RuleBase" id="RU363032"/>
    </source>
</evidence>
<feature type="transmembrane region" description="Helical" evidence="7">
    <location>
        <begin position="291"/>
        <end position="310"/>
    </location>
</feature>
<comment type="subcellular location">
    <subcellularLocation>
        <location evidence="1 7">Cell membrane</location>
        <topology evidence="1 7">Multi-pass membrane protein</topology>
    </subcellularLocation>
</comment>
<keyword evidence="2 7" id="KW-0813">Transport</keyword>
<dbReference type="CDD" id="cd06261">
    <property type="entry name" value="TM_PBP2"/>
    <property type="match status" value="1"/>
</dbReference>
<evidence type="ECO:0000256" key="1">
    <source>
        <dbReference type="ARBA" id="ARBA00004651"/>
    </source>
</evidence>
<sequence>MNSNSKWLPKIWISFRNKQWLLKKLGEGLLLFWIISLVSFAIVQVAPGDATLSLLRIDTIAITVEQVEALRQEMGMNDPLYQKYVRYMANLFQGDLGESVMTGRTVAAELIQAFPATFLLAATSLLLTVLLVAVFGSLSALYTGSWIDKFSTAFCLMGASIPTFWLGLLLIDLFSVRLGLLPAVGMANGGLVLPSLALAIAIAPPFIKIFRNSLIDCARQDYIRAARSRGISERLIFSRHILKGSLIPVVTILGVSLGSLLGGSVVVEVIFGLPGVGKLAIEAVTRRDYAIIQGFVLSIGLLIFFINLMVDLSYRYLNPAISLKEAERR</sequence>
<dbReference type="InterPro" id="IPR035906">
    <property type="entry name" value="MetI-like_sf"/>
</dbReference>
<evidence type="ECO:0000313" key="9">
    <source>
        <dbReference type="EMBL" id="SDM14885.1"/>
    </source>
</evidence>
<evidence type="ECO:0000259" key="8">
    <source>
        <dbReference type="PROSITE" id="PS50928"/>
    </source>
</evidence>
<dbReference type="PROSITE" id="PS50928">
    <property type="entry name" value="ABC_TM1"/>
    <property type="match status" value="1"/>
</dbReference>
<dbReference type="PANTHER" id="PTHR43163:SF6">
    <property type="entry name" value="DIPEPTIDE TRANSPORT SYSTEM PERMEASE PROTEIN DPPB-RELATED"/>
    <property type="match status" value="1"/>
</dbReference>
<feature type="transmembrane region" description="Helical" evidence="7">
    <location>
        <begin position="154"/>
        <end position="174"/>
    </location>
</feature>
<dbReference type="Gene3D" id="1.10.3720.10">
    <property type="entry name" value="MetI-like"/>
    <property type="match status" value="1"/>
</dbReference>
<feature type="transmembrane region" description="Helical" evidence="7">
    <location>
        <begin position="28"/>
        <end position="46"/>
    </location>
</feature>
<dbReference type="InterPro" id="IPR000515">
    <property type="entry name" value="MetI-like"/>
</dbReference>
<dbReference type="STRING" id="146817.SAMN04488502_102316"/>
<keyword evidence="10" id="KW-1185">Reference proteome</keyword>
<dbReference type="PANTHER" id="PTHR43163">
    <property type="entry name" value="DIPEPTIDE TRANSPORT SYSTEM PERMEASE PROTEIN DPPB-RELATED"/>
    <property type="match status" value="1"/>
</dbReference>
<comment type="similarity">
    <text evidence="7">Belongs to the binding-protein-dependent transport system permease family.</text>
</comment>
<reference evidence="9 10" key="1">
    <citation type="submission" date="2016-10" db="EMBL/GenBank/DDBJ databases">
        <authorList>
            <person name="de Groot N.N."/>
        </authorList>
    </citation>
    <scope>NUCLEOTIDE SEQUENCE [LARGE SCALE GENOMIC DNA]</scope>
    <source>
        <strain evidence="9 10">DSM 1736</strain>
    </source>
</reference>
<evidence type="ECO:0000256" key="4">
    <source>
        <dbReference type="ARBA" id="ARBA00022692"/>
    </source>
</evidence>
<dbReference type="GO" id="GO:0055085">
    <property type="term" value="P:transmembrane transport"/>
    <property type="evidence" value="ECO:0007669"/>
    <property type="project" value="InterPro"/>
</dbReference>
<feature type="transmembrane region" description="Helical" evidence="7">
    <location>
        <begin position="118"/>
        <end position="142"/>
    </location>
</feature>
<evidence type="ECO:0000256" key="6">
    <source>
        <dbReference type="ARBA" id="ARBA00023136"/>
    </source>
</evidence>
<evidence type="ECO:0000313" key="10">
    <source>
        <dbReference type="Proteomes" id="UP000214880"/>
    </source>
</evidence>
<keyword evidence="5 7" id="KW-1133">Transmembrane helix</keyword>
<dbReference type="InterPro" id="IPR045621">
    <property type="entry name" value="BPD_transp_1_N"/>
</dbReference>
<evidence type="ECO:0000256" key="5">
    <source>
        <dbReference type="ARBA" id="ARBA00022989"/>
    </source>
</evidence>